<dbReference type="STRING" id="4081.A0A3Q7IWP2"/>
<dbReference type="OMA" id="EFECSSY"/>
<dbReference type="AlphaFoldDB" id="A0A3Q7IWP2"/>
<dbReference type="PANTHER" id="PTHR11439">
    <property type="entry name" value="GAG-POL-RELATED RETROTRANSPOSON"/>
    <property type="match status" value="1"/>
</dbReference>
<reference evidence="1" key="1">
    <citation type="journal article" date="2012" name="Nature">
        <title>The tomato genome sequence provides insights into fleshy fruit evolution.</title>
        <authorList>
            <consortium name="Tomato Genome Consortium"/>
        </authorList>
    </citation>
    <scope>NUCLEOTIDE SEQUENCE [LARGE SCALE GENOMIC DNA]</scope>
    <source>
        <strain evidence="1">cv. Heinz 1706</strain>
    </source>
</reference>
<dbReference type="InParanoid" id="A0A3Q7IWP2"/>
<dbReference type="Proteomes" id="UP000004994">
    <property type="component" value="Chromosome 9"/>
</dbReference>
<dbReference type="EnsemblPlants" id="Solyc09g031524.1.1">
    <property type="protein sequence ID" value="Solyc09g031524.1.1"/>
    <property type="gene ID" value="Solyc09g031524.1"/>
</dbReference>
<organism evidence="1">
    <name type="scientific">Solanum lycopersicum</name>
    <name type="common">Tomato</name>
    <name type="synonym">Lycopersicon esculentum</name>
    <dbReference type="NCBI Taxonomy" id="4081"/>
    <lineage>
        <taxon>Eukaryota</taxon>
        <taxon>Viridiplantae</taxon>
        <taxon>Streptophyta</taxon>
        <taxon>Embryophyta</taxon>
        <taxon>Tracheophyta</taxon>
        <taxon>Spermatophyta</taxon>
        <taxon>Magnoliopsida</taxon>
        <taxon>eudicotyledons</taxon>
        <taxon>Gunneridae</taxon>
        <taxon>Pentapetalae</taxon>
        <taxon>asterids</taxon>
        <taxon>lamiids</taxon>
        <taxon>Solanales</taxon>
        <taxon>Solanaceae</taxon>
        <taxon>Solanoideae</taxon>
        <taxon>Solaneae</taxon>
        <taxon>Solanum</taxon>
        <taxon>Solanum subgen. Lycopersicon</taxon>
    </lineage>
</organism>
<keyword evidence="2" id="KW-1185">Reference proteome</keyword>
<dbReference type="CDD" id="cd09272">
    <property type="entry name" value="RNase_HI_RT_Ty1"/>
    <property type="match status" value="1"/>
</dbReference>
<name>A0A3Q7IWP2_SOLLC</name>
<sequence length="294" mass="33597">MLMIFKDLKRLKYFLGLEISYKDSGVLISQRKFTLDLLNEFECSSYSPVTSSLESRVKLKASEGLLLKEPTYYKKLVGKLNFLTNRRIDIAFSVQHLSQFLQNPREPHLKASYHVLRYLKNDPCLGIYLSNNANCSITAYCDSDWAVCPDTRKSVSGYVVLMGDNSISWKSKKQTTKSLSSAHAEYRAIRKVVGEIVWLERLLTELNLTCTLLIFVFCDSQAAIHIAKNPVFHERTKHIEVDCHFVRNKLQEGLIALHHIPIGNQLTDVLTKGLPNVQHSKILHKLFVIFPPTT</sequence>
<dbReference type="Gramene" id="Solyc09g031524.1.1">
    <property type="protein sequence ID" value="Solyc09g031524.1.1"/>
    <property type="gene ID" value="Solyc09g031524.1"/>
</dbReference>
<accession>A0A3Q7IWP2</accession>
<dbReference type="SUPFAM" id="SSF56672">
    <property type="entry name" value="DNA/RNA polymerases"/>
    <property type="match status" value="1"/>
</dbReference>
<evidence type="ECO:0000313" key="2">
    <source>
        <dbReference type="Proteomes" id="UP000004994"/>
    </source>
</evidence>
<dbReference type="InterPro" id="IPR043502">
    <property type="entry name" value="DNA/RNA_pol_sf"/>
</dbReference>
<protein>
    <recommendedName>
        <fullName evidence="3">Reverse transcriptase Ty1/copia-type domain-containing protein</fullName>
    </recommendedName>
</protein>
<proteinExistence type="predicted"/>
<reference evidence="1" key="2">
    <citation type="submission" date="2019-01" db="UniProtKB">
        <authorList>
            <consortium name="EnsemblPlants"/>
        </authorList>
    </citation>
    <scope>IDENTIFICATION</scope>
    <source>
        <strain evidence="1">cv. Heinz 1706</strain>
    </source>
</reference>
<dbReference type="PANTHER" id="PTHR11439:SF449">
    <property type="entry name" value="REVERSE TRANSCRIPTASE TY1_COPIA-TYPE DOMAIN-CONTAINING PROTEIN"/>
    <property type="match status" value="1"/>
</dbReference>
<evidence type="ECO:0000313" key="1">
    <source>
        <dbReference type="EnsemblPlants" id="Solyc09g031524.1.1"/>
    </source>
</evidence>
<evidence type="ECO:0008006" key="3">
    <source>
        <dbReference type="Google" id="ProtNLM"/>
    </source>
</evidence>